<evidence type="ECO:0000313" key="4">
    <source>
        <dbReference type="Proteomes" id="UP001055153"/>
    </source>
</evidence>
<gene>
    <name evidence="3" type="primary">mshA_17</name>
    <name evidence="3" type="ORF">GMJLKIPL_4493</name>
</gene>
<dbReference type="Proteomes" id="UP001055153">
    <property type="component" value="Unassembled WGS sequence"/>
</dbReference>
<evidence type="ECO:0000256" key="1">
    <source>
        <dbReference type="ARBA" id="ARBA00022679"/>
    </source>
</evidence>
<organism evidence="3 4">
    <name type="scientific">Methylobacterium isbiliense</name>
    <dbReference type="NCBI Taxonomy" id="315478"/>
    <lineage>
        <taxon>Bacteria</taxon>
        <taxon>Pseudomonadati</taxon>
        <taxon>Pseudomonadota</taxon>
        <taxon>Alphaproteobacteria</taxon>
        <taxon>Hyphomicrobiales</taxon>
        <taxon>Methylobacteriaceae</taxon>
        <taxon>Methylobacterium</taxon>
    </lineage>
</organism>
<proteinExistence type="predicted"/>
<dbReference type="Gene3D" id="3.40.50.2000">
    <property type="entry name" value="Glycogen Phosphorylase B"/>
    <property type="match status" value="1"/>
</dbReference>
<reference evidence="3" key="1">
    <citation type="journal article" date="2021" name="Front. Microbiol.">
        <title>Comprehensive Comparative Genomics and Phenotyping of Methylobacterium Species.</title>
        <authorList>
            <person name="Alessa O."/>
            <person name="Ogura Y."/>
            <person name="Fujitani Y."/>
            <person name="Takami H."/>
            <person name="Hayashi T."/>
            <person name="Sahin N."/>
            <person name="Tani A."/>
        </authorList>
    </citation>
    <scope>NUCLEOTIDE SEQUENCE</scope>
    <source>
        <strain evidence="3">DSM 17168</strain>
    </source>
</reference>
<evidence type="ECO:0000313" key="3">
    <source>
        <dbReference type="EMBL" id="GJE02544.1"/>
    </source>
</evidence>
<evidence type="ECO:0000256" key="2">
    <source>
        <dbReference type="SAM" id="MobiDB-lite"/>
    </source>
</evidence>
<feature type="region of interest" description="Disordered" evidence="2">
    <location>
        <begin position="506"/>
        <end position="534"/>
    </location>
</feature>
<dbReference type="Pfam" id="PF13692">
    <property type="entry name" value="Glyco_trans_1_4"/>
    <property type="match status" value="1"/>
</dbReference>
<dbReference type="PANTHER" id="PTHR46401:SF2">
    <property type="entry name" value="GLYCOSYLTRANSFERASE WBBK-RELATED"/>
    <property type="match status" value="1"/>
</dbReference>
<protein>
    <submittedName>
        <fullName evidence="3">D-inositol-3-phosphate glycosyltransferase</fullName>
    </submittedName>
</protein>
<keyword evidence="1" id="KW-0808">Transferase</keyword>
<dbReference type="CDD" id="cd03801">
    <property type="entry name" value="GT4_PimA-like"/>
    <property type="match status" value="1"/>
</dbReference>
<accession>A0ABQ4SLB2</accession>
<dbReference type="EMBL" id="BPQQ01000058">
    <property type="protein sequence ID" value="GJE02544.1"/>
    <property type="molecule type" value="Genomic_DNA"/>
</dbReference>
<reference evidence="3" key="2">
    <citation type="submission" date="2021-08" db="EMBL/GenBank/DDBJ databases">
        <authorList>
            <person name="Tani A."/>
            <person name="Ola A."/>
            <person name="Ogura Y."/>
            <person name="Katsura K."/>
            <person name="Hayashi T."/>
        </authorList>
    </citation>
    <scope>NUCLEOTIDE SEQUENCE</scope>
    <source>
        <strain evidence="3">DSM 17168</strain>
    </source>
</reference>
<dbReference type="SUPFAM" id="SSF53756">
    <property type="entry name" value="UDP-Glycosyltransferase/glycogen phosphorylase"/>
    <property type="match status" value="1"/>
</dbReference>
<dbReference type="RefSeq" id="WP_238239088.1">
    <property type="nucleotide sequence ID" value="NZ_BPQQ01000058.1"/>
</dbReference>
<keyword evidence="4" id="KW-1185">Reference proteome</keyword>
<comment type="caution">
    <text evidence="3">The sequence shown here is derived from an EMBL/GenBank/DDBJ whole genome shotgun (WGS) entry which is preliminary data.</text>
</comment>
<dbReference type="PANTHER" id="PTHR46401">
    <property type="entry name" value="GLYCOSYLTRANSFERASE WBBK-RELATED"/>
    <property type="match status" value="1"/>
</dbReference>
<name>A0ABQ4SLB2_9HYPH</name>
<sequence length="534" mass="56980">MDAQQIKLQRREQEELFFFSPLPPSRNGIADYAARVLAGLSSRYRVSACADSLFAEVPDGISLVDEALAFQHLSPGAKIVYQLGNNPGHVFVLRAALRYPGLVVLHDPRILYLYQVAGTGTQDLYDLMIASNPRAAEFARAVRAESRGPTRVDHVLFDALAEVLRVSRAIVVHSEYARQLIRRHHGEAAAAKVSVIPHFAYTPTNLSREAARAALNLDRNAFVVVTAGFVHRRKRYEWLIEALDHVVQTSARPVIWIQAGELREAEVSLSALLDRFPAVKAVSRVTGYLSESDLDTTIAAADVLVNLRFPSEGESSGSLARAFGNGTCCLVSDTAAFKEIPADVAVKIPTIGAPRVIAAALNALSADPALRDAFGRRAAQYAATDLSMDRYVARFCEVLDGLDAPAPALPAPPARPTLRLAPDPLTARQRLAEALAAHPAGIEVVIGPVPAATEAHSLLPALLAEGADARHLRAAPVSPESPTGGAAYEIRLHLCRKAELRHAPAAPAQAPAALPQAPAALPQAPAALPQAPAA</sequence>